<evidence type="ECO:0000313" key="2">
    <source>
        <dbReference type="Proteomes" id="UP000315816"/>
    </source>
</evidence>
<dbReference type="Proteomes" id="UP000315816">
    <property type="component" value="Unassembled WGS sequence"/>
</dbReference>
<comment type="caution">
    <text evidence="1">The sequence shown here is derived from an EMBL/GenBank/DDBJ whole genome shotgun (WGS) entry which is preliminary data.</text>
</comment>
<keyword evidence="1" id="KW-0282">Flagellum</keyword>
<gene>
    <name evidence="1" type="ORF">FIL88_15580</name>
</gene>
<keyword evidence="1" id="KW-0966">Cell projection</keyword>
<dbReference type="Gene3D" id="1.20.58.300">
    <property type="entry name" value="FlgN-like"/>
    <property type="match status" value="1"/>
</dbReference>
<accession>A0A545SM40</accession>
<protein>
    <submittedName>
        <fullName evidence="1">Flagellar biosynthesis protein FlgN</fullName>
    </submittedName>
</protein>
<dbReference type="RefSeq" id="WP_142854799.1">
    <property type="nucleotide sequence ID" value="NZ_FXWW01000009.1"/>
</dbReference>
<reference evidence="1 2" key="1">
    <citation type="submission" date="2019-06" db="EMBL/GenBank/DDBJ databases">
        <title>A novel species of marine bacteria.</title>
        <authorList>
            <person name="Wang Y."/>
        </authorList>
    </citation>
    <scope>NUCLEOTIDE SEQUENCE [LARGE SCALE GENOMIC DNA]</scope>
    <source>
        <strain evidence="1 2">MA1-10</strain>
    </source>
</reference>
<dbReference type="EMBL" id="VICH01000014">
    <property type="protein sequence ID" value="TQV65906.1"/>
    <property type="molecule type" value="Genomic_DNA"/>
</dbReference>
<sequence>MSHVDALLSLLDDERRLILDGDLLALPKLGLAKEQALSELRHHTPSQSQLVRIQTVLARNQRLLSAAANGIRAAQNRIDAIRNPDRSVKTYTRAGAAQTIAPTPSSFEKRA</sequence>
<evidence type="ECO:0000313" key="1">
    <source>
        <dbReference type="EMBL" id="TQV65906.1"/>
    </source>
</evidence>
<organism evidence="1 2">
    <name type="scientific">Aliiroseovarius halocynthiae</name>
    <dbReference type="NCBI Taxonomy" id="985055"/>
    <lineage>
        <taxon>Bacteria</taxon>
        <taxon>Pseudomonadati</taxon>
        <taxon>Pseudomonadota</taxon>
        <taxon>Alphaproteobacteria</taxon>
        <taxon>Rhodobacterales</taxon>
        <taxon>Paracoccaceae</taxon>
        <taxon>Aliiroseovarius</taxon>
    </lineage>
</organism>
<keyword evidence="2" id="KW-1185">Reference proteome</keyword>
<name>A0A545SM40_9RHOB</name>
<dbReference type="AlphaFoldDB" id="A0A545SM40"/>
<keyword evidence="1" id="KW-0969">Cilium</keyword>
<dbReference type="OrthoDB" id="7866798at2"/>
<proteinExistence type="predicted"/>